<dbReference type="GO" id="GO:0003677">
    <property type="term" value="F:DNA binding"/>
    <property type="evidence" value="ECO:0007669"/>
    <property type="project" value="InterPro"/>
</dbReference>
<dbReference type="AlphaFoldDB" id="A0A375BHE9"/>
<dbReference type="Proteomes" id="UP000256297">
    <property type="component" value="Chromosome CBM2589_b"/>
</dbReference>
<evidence type="ECO:0000313" key="2">
    <source>
        <dbReference type="EMBL" id="SOY44395.1"/>
    </source>
</evidence>
<dbReference type="EMBL" id="OFSP01000004">
    <property type="protein sequence ID" value="SOY44395.1"/>
    <property type="molecule type" value="Genomic_DNA"/>
</dbReference>
<evidence type="ECO:0000259" key="1">
    <source>
        <dbReference type="SMART" id="SM00421"/>
    </source>
</evidence>
<organism evidence="2">
    <name type="scientific">Cupriavidus taiwanensis</name>
    <dbReference type="NCBI Taxonomy" id="164546"/>
    <lineage>
        <taxon>Bacteria</taxon>
        <taxon>Pseudomonadati</taxon>
        <taxon>Pseudomonadota</taxon>
        <taxon>Betaproteobacteria</taxon>
        <taxon>Burkholderiales</taxon>
        <taxon>Burkholderiaceae</taxon>
        <taxon>Cupriavidus</taxon>
    </lineage>
</organism>
<comment type="caution">
    <text evidence="2">The sequence shown here is derived from an EMBL/GenBank/DDBJ whole genome shotgun (WGS) entry which is preliminary data.</text>
</comment>
<dbReference type="InterPro" id="IPR036388">
    <property type="entry name" value="WH-like_DNA-bd_sf"/>
</dbReference>
<feature type="domain" description="HTH luxR-type" evidence="1">
    <location>
        <begin position="191"/>
        <end position="248"/>
    </location>
</feature>
<dbReference type="GO" id="GO:0006355">
    <property type="term" value="P:regulation of DNA-templated transcription"/>
    <property type="evidence" value="ECO:0007669"/>
    <property type="project" value="InterPro"/>
</dbReference>
<name>A0A375BHE9_9BURK</name>
<dbReference type="SUPFAM" id="SSF46894">
    <property type="entry name" value="C-terminal effector domain of the bipartite response regulators"/>
    <property type="match status" value="1"/>
</dbReference>
<protein>
    <submittedName>
        <fullName evidence="2">Transcription regulator protein</fullName>
    </submittedName>
</protein>
<dbReference type="InterPro" id="IPR000792">
    <property type="entry name" value="Tscrpt_reg_LuxR_C"/>
</dbReference>
<dbReference type="SMART" id="SM00421">
    <property type="entry name" value="HTH_LUXR"/>
    <property type="match status" value="1"/>
</dbReference>
<accession>A0A375BHE9</accession>
<proteinExistence type="predicted"/>
<gene>
    <name evidence="2" type="ORF">CBM2589_B120358</name>
</gene>
<reference evidence="2" key="1">
    <citation type="submission" date="2018-01" db="EMBL/GenBank/DDBJ databases">
        <authorList>
            <person name="Clerissi C."/>
        </authorList>
    </citation>
    <scope>NUCLEOTIDE SEQUENCE</scope>
    <source>
        <strain evidence="2">Cupriavidus taiwanensis STM 3521</strain>
    </source>
</reference>
<dbReference type="Gene3D" id="1.10.10.10">
    <property type="entry name" value="Winged helix-like DNA-binding domain superfamily/Winged helix DNA-binding domain"/>
    <property type="match status" value="1"/>
</dbReference>
<sequence length="266" mass="28533">MRSIGLGSFIGGGIEVEVGRYFTIALFRDGRDTRRFTRSQAGRLEGLLPHLAQAFTLTQSLAASRAASALVDGLLDRSACALLVCDVHGRIDRLNREALRLLDQKTGLHQAAGMLRVNNVHAQQQLAAAMARAGAEQLPVFMSLHLPAGRHQVSVQPLDAASDMAVPRVLVSVAGNEPSGGSVPVDALRALFDLTEAEARLASALVDGVTVEQYAQRRGVKVGTVRFQLNQVLVKSGAHRQADLVRRVLRSVAAHLPRPQGTVARH</sequence>
<dbReference type="InterPro" id="IPR016032">
    <property type="entry name" value="Sig_transdc_resp-reg_C-effctor"/>
</dbReference>